<feature type="compositionally biased region" description="Polar residues" evidence="1">
    <location>
        <begin position="464"/>
        <end position="488"/>
    </location>
</feature>
<keyword evidence="2" id="KW-1133">Transmembrane helix</keyword>
<dbReference type="GeneID" id="30206537"/>
<evidence type="ECO:0000313" key="5">
    <source>
        <dbReference type="Proteomes" id="UP000092730"/>
    </source>
</evidence>
<feature type="compositionally biased region" description="Low complexity" evidence="1">
    <location>
        <begin position="360"/>
        <end position="379"/>
    </location>
</feature>
<feature type="compositionally biased region" description="Polar residues" evidence="1">
    <location>
        <begin position="433"/>
        <end position="451"/>
    </location>
</feature>
<feature type="compositionally biased region" description="Basic and acidic residues" evidence="1">
    <location>
        <begin position="328"/>
        <end position="344"/>
    </location>
</feature>
<evidence type="ECO:0000256" key="2">
    <source>
        <dbReference type="SAM" id="Phobius"/>
    </source>
</evidence>
<gene>
    <name evidence="3" type="ORF">I302_02138</name>
    <name evidence="4" type="ORF">I302_103438</name>
</gene>
<dbReference type="EMBL" id="KI894019">
    <property type="protein sequence ID" value="OCF27297.1"/>
    <property type="molecule type" value="Genomic_DNA"/>
</dbReference>
<sequence length="533" mass="59080">MSTVLAYMSGPFFLGFALESFGMGIVLILSINYFMTLASQPKSPHESSRKLGVSLVGISLVLNLAQTMVDLYRGWDMFANNFTNISGFLTSTPSFFISPFLGLIQSTLTQLFLLRRITLFISSLDLLWPKLAHPLVKYFFAFSIGAAILASFVSGTISSVLVWKIGSLISLGLPGNTSFARAEQLWLAISTAVDMTLSAVLSVELWWARQKLGMQGGVMREIVTRLILVTCHGGIAVSALQLSSILLYHYWRYNAFCYLPILFLPKVYNITLVLSLSVPHSTEIAPDPSHMFSLPTILDTQAPSTEHIRRVASPLTIDNPHSNPRNLHPQDVEKQSEMVERPRSDKRQWISWSVGAIPSSSSQIRNRQSQSRRSTTHQRYSYHEDHDRDRDRCPSDPNSICPLLAQSPQDRSSFISTHPLPDHTILPSPPPSSVTVQRNSSILTPTSSQPLRASFGVTDKYTLRPSTPTSTLDPFGTSYSQNRPMSQSRDTKNAGRDGGTSSGAEGAEGMSFMDMLDTAPNPSKKRRRFSKDV</sequence>
<feature type="compositionally biased region" description="Basic and acidic residues" evidence="1">
    <location>
        <begin position="381"/>
        <end position="394"/>
    </location>
</feature>
<reference evidence="4" key="4">
    <citation type="submission" date="2024-02" db="EMBL/GenBank/DDBJ databases">
        <title>Comparative genomics of Cryptococcus and Kwoniella reveals pathogenesis evolution and contrasting modes of karyotype evolution via chromosome fusion or intercentromeric recombination.</title>
        <authorList>
            <person name="Coelho M.A."/>
            <person name="David-Palma M."/>
            <person name="Shea T."/>
            <person name="Bowers K."/>
            <person name="McGinley-Smith S."/>
            <person name="Mohammad A.W."/>
            <person name="Gnirke A."/>
            <person name="Yurkov A.M."/>
            <person name="Nowrousian M."/>
            <person name="Sun S."/>
            <person name="Cuomo C.A."/>
            <person name="Heitman J."/>
        </authorList>
    </citation>
    <scope>NUCLEOTIDE SEQUENCE</scope>
    <source>
        <strain evidence="4">CBS 10118</strain>
    </source>
</reference>
<feature type="transmembrane region" description="Helical" evidence="2">
    <location>
        <begin position="227"/>
        <end position="251"/>
    </location>
</feature>
<feature type="transmembrane region" description="Helical" evidence="2">
    <location>
        <begin position="185"/>
        <end position="207"/>
    </location>
</feature>
<reference evidence="4" key="2">
    <citation type="submission" date="2013-07" db="EMBL/GenBank/DDBJ databases">
        <authorList>
            <consortium name="The Broad Institute Genome Sequencing Platform"/>
            <person name="Cuomo C."/>
            <person name="Litvintseva A."/>
            <person name="Chen Y."/>
            <person name="Heitman J."/>
            <person name="Sun S."/>
            <person name="Springer D."/>
            <person name="Dromer F."/>
            <person name="Young S.K."/>
            <person name="Zeng Q."/>
            <person name="Gargeya S."/>
            <person name="Fitzgerald M."/>
            <person name="Abouelleil A."/>
            <person name="Alvarado L."/>
            <person name="Berlin A.M."/>
            <person name="Chapman S.B."/>
            <person name="Dewar J."/>
            <person name="Goldberg J."/>
            <person name="Griggs A."/>
            <person name="Gujja S."/>
            <person name="Hansen M."/>
            <person name="Howarth C."/>
            <person name="Imamovic A."/>
            <person name="Larimer J."/>
            <person name="McCowan C."/>
            <person name="Murphy C."/>
            <person name="Pearson M."/>
            <person name="Priest M."/>
            <person name="Roberts A."/>
            <person name="Saif S."/>
            <person name="Shea T."/>
            <person name="Sykes S."/>
            <person name="Wortman J."/>
            <person name="Nusbaum C."/>
            <person name="Birren B."/>
        </authorList>
    </citation>
    <scope>NUCLEOTIDE SEQUENCE</scope>
    <source>
        <strain evidence="4">CBS 10118</strain>
    </source>
</reference>
<evidence type="ECO:0000313" key="4">
    <source>
        <dbReference type="EMBL" id="WVW81444.1"/>
    </source>
</evidence>
<feature type="transmembrane region" description="Helical" evidence="2">
    <location>
        <begin position="95"/>
        <end position="114"/>
    </location>
</feature>
<feature type="region of interest" description="Disordered" evidence="1">
    <location>
        <begin position="315"/>
        <end position="344"/>
    </location>
</feature>
<name>A0A1B9G8E3_9TREE</name>
<dbReference type="KEGG" id="kbi:30206537"/>
<keyword evidence="5" id="KW-1185">Reference proteome</keyword>
<feature type="transmembrane region" description="Helical" evidence="2">
    <location>
        <begin position="55"/>
        <end position="75"/>
    </location>
</feature>
<feature type="compositionally biased region" description="Basic residues" evidence="1">
    <location>
        <begin position="523"/>
        <end position="533"/>
    </location>
</feature>
<dbReference type="VEuPathDB" id="FungiDB:I302_02138"/>
<accession>A0A1B9G8E3</accession>
<keyword evidence="2" id="KW-0472">Membrane</keyword>
<keyword evidence="2" id="KW-0812">Transmembrane</keyword>
<reference evidence="3" key="1">
    <citation type="submission" date="2013-07" db="EMBL/GenBank/DDBJ databases">
        <title>The Genome Sequence of Cryptococcus bestiolae CBS10118.</title>
        <authorList>
            <consortium name="The Broad Institute Genome Sequencing Platform"/>
            <person name="Cuomo C."/>
            <person name="Litvintseva A."/>
            <person name="Chen Y."/>
            <person name="Heitman J."/>
            <person name="Sun S."/>
            <person name="Springer D."/>
            <person name="Dromer F."/>
            <person name="Young S.K."/>
            <person name="Zeng Q."/>
            <person name="Gargeya S."/>
            <person name="Fitzgerald M."/>
            <person name="Abouelleil A."/>
            <person name="Alvarado L."/>
            <person name="Berlin A.M."/>
            <person name="Chapman S.B."/>
            <person name="Dewar J."/>
            <person name="Goldberg J."/>
            <person name="Griggs A."/>
            <person name="Gujja S."/>
            <person name="Hansen M."/>
            <person name="Howarth C."/>
            <person name="Imamovic A."/>
            <person name="Larimer J."/>
            <person name="McCowan C."/>
            <person name="Murphy C."/>
            <person name="Pearson M."/>
            <person name="Priest M."/>
            <person name="Roberts A."/>
            <person name="Saif S."/>
            <person name="Shea T."/>
            <person name="Sykes S."/>
            <person name="Wortman J."/>
            <person name="Nusbaum C."/>
            <person name="Birren B."/>
        </authorList>
    </citation>
    <scope>NUCLEOTIDE SEQUENCE [LARGE SCALE GENOMIC DNA]</scope>
    <source>
        <strain evidence="3">CBS 10118</strain>
    </source>
</reference>
<feature type="transmembrane region" description="Helical" evidence="2">
    <location>
        <begin position="12"/>
        <end position="34"/>
    </location>
</feature>
<feature type="region of interest" description="Disordered" evidence="1">
    <location>
        <begin position="360"/>
        <end position="533"/>
    </location>
</feature>
<evidence type="ECO:0000313" key="3">
    <source>
        <dbReference type="EMBL" id="OCF27297.1"/>
    </source>
</evidence>
<dbReference type="Proteomes" id="UP000092730">
    <property type="component" value="Chromosome 2"/>
</dbReference>
<dbReference type="AlphaFoldDB" id="A0A1B9G8E3"/>
<dbReference type="RefSeq" id="XP_019048367.1">
    <property type="nucleotide sequence ID" value="XM_019188805.1"/>
</dbReference>
<evidence type="ECO:0000256" key="1">
    <source>
        <dbReference type="SAM" id="MobiDB-lite"/>
    </source>
</evidence>
<dbReference type="OrthoDB" id="2594643at2759"/>
<feature type="transmembrane region" description="Helical" evidence="2">
    <location>
        <begin position="135"/>
        <end position="165"/>
    </location>
</feature>
<dbReference type="EMBL" id="CP144542">
    <property type="protein sequence ID" value="WVW81444.1"/>
    <property type="molecule type" value="Genomic_DNA"/>
</dbReference>
<protein>
    <submittedName>
        <fullName evidence="3">Uncharacterized protein</fullName>
    </submittedName>
</protein>
<reference evidence="3" key="3">
    <citation type="submission" date="2014-01" db="EMBL/GenBank/DDBJ databases">
        <title>Evolution of pathogenesis and genome organization in the Tremellales.</title>
        <authorList>
            <person name="Cuomo C."/>
            <person name="Litvintseva A."/>
            <person name="Heitman J."/>
            <person name="Chen Y."/>
            <person name="Sun S."/>
            <person name="Springer D."/>
            <person name="Dromer F."/>
            <person name="Young S."/>
            <person name="Zeng Q."/>
            <person name="Chapman S."/>
            <person name="Gujja S."/>
            <person name="Saif S."/>
            <person name="Birren B."/>
        </authorList>
    </citation>
    <scope>NUCLEOTIDE SEQUENCE</scope>
    <source>
        <strain evidence="3">CBS 10118</strain>
    </source>
</reference>
<feature type="compositionally biased region" description="Polar residues" evidence="1">
    <location>
        <begin position="406"/>
        <end position="416"/>
    </location>
</feature>
<proteinExistence type="predicted"/>
<organism evidence="3">
    <name type="scientific">Kwoniella bestiolae CBS 10118</name>
    <dbReference type="NCBI Taxonomy" id="1296100"/>
    <lineage>
        <taxon>Eukaryota</taxon>
        <taxon>Fungi</taxon>
        <taxon>Dikarya</taxon>
        <taxon>Basidiomycota</taxon>
        <taxon>Agaricomycotina</taxon>
        <taxon>Tremellomycetes</taxon>
        <taxon>Tremellales</taxon>
        <taxon>Cryptococcaceae</taxon>
        <taxon>Kwoniella</taxon>
    </lineage>
</organism>